<gene>
    <name evidence="3" type="ORF">ABVK50_26695</name>
</gene>
<feature type="compositionally biased region" description="Basic and acidic residues" evidence="1">
    <location>
        <begin position="164"/>
        <end position="173"/>
    </location>
</feature>
<feature type="region of interest" description="Disordered" evidence="1">
    <location>
        <begin position="1"/>
        <end position="110"/>
    </location>
</feature>
<dbReference type="AlphaFoldDB" id="A0AAU8CPS3"/>
<dbReference type="PANTHER" id="PTHR34606:SF15">
    <property type="entry name" value="BON DOMAIN-CONTAINING PROTEIN"/>
    <property type="match status" value="1"/>
</dbReference>
<accession>A0AAU8CPS3</accession>
<organism evidence="3">
    <name type="scientific">Mesorhizobium sp. WSM2240</name>
    <dbReference type="NCBI Taxonomy" id="3228851"/>
    <lineage>
        <taxon>Bacteria</taxon>
        <taxon>Pseudomonadati</taxon>
        <taxon>Pseudomonadota</taxon>
        <taxon>Alphaproteobacteria</taxon>
        <taxon>Hyphomicrobiales</taxon>
        <taxon>Phyllobacteriaceae</taxon>
        <taxon>Mesorhizobium</taxon>
    </lineage>
</organism>
<feature type="compositionally biased region" description="Gly residues" evidence="1">
    <location>
        <begin position="1"/>
        <end position="12"/>
    </location>
</feature>
<feature type="region of interest" description="Disordered" evidence="1">
    <location>
        <begin position="124"/>
        <end position="145"/>
    </location>
</feature>
<dbReference type="RefSeq" id="WP_353643712.1">
    <property type="nucleotide sequence ID" value="NZ_CP159253.1"/>
</dbReference>
<dbReference type="InterPro" id="IPR047800">
    <property type="entry name" value="SWFGD_dom"/>
</dbReference>
<dbReference type="PANTHER" id="PTHR34606">
    <property type="entry name" value="BON DOMAIN-CONTAINING PROTEIN"/>
    <property type="match status" value="1"/>
</dbReference>
<dbReference type="Gene3D" id="3.30.1340.30">
    <property type="match status" value="1"/>
</dbReference>
<evidence type="ECO:0000313" key="3">
    <source>
        <dbReference type="EMBL" id="XCG48759.1"/>
    </source>
</evidence>
<dbReference type="NCBIfam" id="NF033157">
    <property type="entry name" value="SWFGD_domain"/>
    <property type="match status" value="1"/>
</dbReference>
<dbReference type="InterPro" id="IPR007055">
    <property type="entry name" value="BON_dom"/>
</dbReference>
<dbReference type="InterPro" id="IPR014004">
    <property type="entry name" value="Transpt-assoc_nodulatn_dom_bac"/>
</dbReference>
<dbReference type="EMBL" id="CP159253">
    <property type="protein sequence ID" value="XCG48759.1"/>
    <property type="molecule type" value="Genomic_DNA"/>
</dbReference>
<proteinExistence type="predicted"/>
<protein>
    <submittedName>
        <fullName evidence="3">BON domain-containing protein</fullName>
    </submittedName>
</protein>
<evidence type="ECO:0000259" key="2">
    <source>
        <dbReference type="PROSITE" id="PS50914"/>
    </source>
</evidence>
<dbReference type="Pfam" id="PF04972">
    <property type="entry name" value="BON"/>
    <property type="match status" value="1"/>
</dbReference>
<feature type="domain" description="BON" evidence="2">
    <location>
        <begin position="183"/>
        <end position="251"/>
    </location>
</feature>
<feature type="compositionally biased region" description="Basic and acidic residues" evidence="1">
    <location>
        <begin position="133"/>
        <end position="145"/>
    </location>
</feature>
<dbReference type="SMART" id="SM00749">
    <property type="entry name" value="BON"/>
    <property type="match status" value="1"/>
</dbReference>
<dbReference type="InterPro" id="IPR051686">
    <property type="entry name" value="Lipoprotein_DolP"/>
</dbReference>
<evidence type="ECO:0000256" key="1">
    <source>
        <dbReference type="SAM" id="MobiDB-lite"/>
    </source>
</evidence>
<feature type="region of interest" description="Disordered" evidence="1">
    <location>
        <begin position="164"/>
        <end position="186"/>
    </location>
</feature>
<feature type="compositionally biased region" description="Gly residues" evidence="1">
    <location>
        <begin position="69"/>
        <end position="100"/>
    </location>
</feature>
<dbReference type="PROSITE" id="PS50914">
    <property type="entry name" value="BON"/>
    <property type="match status" value="1"/>
</dbReference>
<sequence length="265" mass="29455">MANGRGRSGGSGYDNEYETEDLRYGGPYERGRRPGMGGQDYGQQRGEQFSGGGYSGSRTYGQSDYARGGSQGGGYDEWSSGGGRFSSGQGGYRGGGGYGGQERYSEYGGPERYFDYRGRERPMRYGAPGRFYGGEERGYERGGRDFWDKASDEVSSWFGDREAERRREMDQYRGRGPKGYTRSDDRIKEDVNDRLTDDGSLDATEIEVDVNDREVTLSGTVNSRIDKRRAEDLAEAVSGVSHVQNNIRVRQSEQYTPGAATMPVR</sequence>
<reference evidence="3" key="1">
    <citation type="submission" date="2024-06" db="EMBL/GenBank/DDBJ databases">
        <title>Mesorhizobium karijinii sp. nov., a symbiont of the iconic Swainsona formosa from arid Australia.</title>
        <authorList>
            <person name="Hill Y.J."/>
            <person name="Watkin E.L.J."/>
            <person name="O'Hara G.W."/>
            <person name="Terpolilli J."/>
            <person name="Tye M.L."/>
            <person name="Kohlmeier M.G."/>
        </authorList>
    </citation>
    <scope>NUCLEOTIDE SEQUENCE</scope>
    <source>
        <strain evidence="3">WSM2240</strain>
    </source>
</reference>
<name>A0AAU8CPS3_9HYPH</name>